<dbReference type="Gene3D" id="1.10.443.10">
    <property type="entry name" value="Intergrase catalytic core"/>
    <property type="match status" value="1"/>
</dbReference>
<evidence type="ECO:0000313" key="8">
    <source>
        <dbReference type="EMBL" id="BDZ57860.1"/>
    </source>
</evidence>
<feature type="domain" description="Tyr recombinase" evidence="6">
    <location>
        <begin position="109"/>
        <end position="289"/>
    </location>
</feature>
<sequence length="297" mass="33111">MAAELQALAASFARHLRAEGKAARTIVLYGQSVRFFADWLAVNGQPATLEQLTRRNLTDWLADLQAERSPGTVKTRYRGMSRFCRWLVDEDEVEVHPMKGISPPTLRPTPVPVLTDDELAALLAACKGKTFENRRDEVLIRLLLDCGLRVSELCGIEAEQVDLDGGMVIVTGKGSKVRPVYFGARTTQALDRYLRIRSGHRWASSPTLLLSQRGPLTPDGVRERMKVLGARAGVDDLHPHRFRHTFAHDFLKSGGQERDLKRLAGWTSDVMLERYGASAADERARAAAKRLSRGDRV</sequence>
<protein>
    <recommendedName>
        <fullName evidence="10">Integrase</fullName>
    </recommendedName>
</protein>
<dbReference type="RefSeq" id="WP_289232738.1">
    <property type="nucleotide sequence ID" value="NZ_AP027735.1"/>
</dbReference>
<evidence type="ECO:0000256" key="2">
    <source>
        <dbReference type="ARBA" id="ARBA00022908"/>
    </source>
</evidence>
<evidence type="ECO:0000259" key="7">
    <source>
        <dbReference type="PROSITE" id="PS51900"/>
    </source>
</evidence>
<dbReference type="InterPro" id="IPR050090">
    <property type="entry name" value="Tyrosine_recombinase_XerCD"/>
</dbReference>
<dbReference type="InterPro" id="IPR011010">
    <property type="entry name" value="DNA_brk_join_enz"/>
</dbReference>
<keyword evidence="3 5" id="KW-0238">DNA-binding</keyword>
<dbReference type="Gene3D" id="1.10.150.130">
    <property type="match status" value="1"/>
</dbReference>
<evidence type="ECO:0000256" key="3">
    <source>
        <dbReference type="ARBA" id="ARBA00023125"/>
    </source>
</evidence>
<comment type="similarity">
    <text evidence="1">Belongs to the 'phage' integrase family.</text>
</comment>
<dbReference type="EMBL" id="AP027735">
    <property type="protein sequence ID" value="BDZ57860.1"/>
    <property type="molecule type" value="Genomic_DNA"/>
</dbReference>
<evidence type="ECO:0000256" key="4">
    <source>
        <dbReference type="ARBA" id="ARBA00023172"/>
    </source>
</evidence>
<dbReference type="PROSITE" id="PS51898">
    <property type="entry name" value="TYR_RECOMBINASE"/>
    <property type="match status" value="1"/>
</dbReference>
<keyword evidence="4" id="KW-0233">DNA recombination</keyword>
<dbReference type="PANTHER" id="PTHR30349:SF41">
    <property type="entry name" value="INTEGRASE_RECOMBINASE PROTEIN MJ0367-RELATED"/>
    <property type="match status" value="1"/>
</dbReference>
<evidence type="ECO:0000256" key="5">
    <source>
        <dbReference type="PROSITE-ProRule" id="PRU01248"/>
    </source>
</evidence>
<evidence type="ECO:0000256" key="1">
    <source>
        <dbReference type="ARBA" id="ARBA00008857"/>
    </source>
</evidence>
<evidence type="ECO:0000313" key="9">
    <source>
        <dbReference type="Proteomes" id="UP001321421"/>
    </source>
</evidence>
<organism evidence="8 9">
    <name type="scientific">Barrientosiimonas endolithica</name>
    <dbReference type="NCBI Taxonomy" id="1535208"/>
    <lineage>
        <taxon>Bacteria</taxon>
        <taxon>Bacillati</taxon>
        <taxon>Actinomycetota</taxon>
        <taxon>Actinomycetes</taxon>
        <taxon>Micrococcales</taxon>
        <taxon>Dermacoccaceae</taxon>
        <taxon>Barrientosiimonas</taxon>
    </lineage>
</organism>
<evidence type="ECO:0008006" key="10">
    <source>
        <dbReference type="Google" id="ProtNLM"/>
    </source>
</evidence>
<name>A0ABM8HAA5_9MICO</name>
<dbReference type="SUPFAM" id="SSF56349">
    <property type="entry name" value="DNA breaking-rejoining enzymes"/>
    <property type="match status" value="1"/>
</dbReference>
<dbReference type="InterPro" id="IPR044068">
    <property type="entry name" value="CB"/>
</dbReference>
<dbReference type="InterPro" id="IPR002104">
    <property type="entry name" value="Integrase_catalytic"/>
</dbReference>
<keyword evidence="9" id="KW-1185">Reference proteome</keyword>
<feature type="domain" description="Core-binding (CB)" evidence="7">
    <location>
        <begin position="3"/>
        <end position="88"/>
    </location>
</feature>
<dbReference type="InterPro" id="IPR010998">
    <property type="entry name" value="Integrase_recombinase_N"/>
</dbReference>
<dbReference type="Pfam" id="PF13495">
    <property type="entry name" value="Phage_int_SAM_4"/>
    <property type="match status" value="1"/>
</dbReference>
<accession>A0ABM8HAA5</accession>
<dbReference type="Pfam" id="PF00589">
    <property type="entry name" value="Phage_integrase"/>
    <property type="match status" value="1"/>
</dbReference>
<keyword evidence="2" id="KW-0229">DNA integration</keyword>
<dbReference type="PANTHER" id="PTHR30349">
    <property type="entry name" value="PHAGE INTEGRASE-RELATED"/>
    <property type="match status" value="1"/>
</dbReference>
<dbReference type="PROSITE" id="PS51900">
    <property type="entry name" value="CB"/>
    <property type="match status" value="1"/>
</dbReference>
<dbReference type="InterPro" id="IPR013762">
    <property type="entry name" value="Integrase-like_cat_sf"/>
</dbReference>
<gene>
    <name evidence="8" type="ORF">GCM10025872_15170</name>
</gene>
<dbReference type="InterPro" id="IPR004107">
    <property type="entry name" value="Integrase_SAM-like_N"/>
</dbReference>
<dbReference type="Proteomes" id="UP001321421">
    <property type="component" value="Chromosome"/>
</dbReference>
<reference evidence="9" key="1">
    <citation type="journal article" date="2019" name="Int. J. Syst. Evol. Microbiol.">
        <title>The Global Catalogue of Microorganisms (GCM) 10K type strain sequencing project: providing services to taxonomists for standard genome sequencing and annotation.</title>
        <authorList>
            <consortium name="The Broad Institute Genomics Platform"/>
            <consortium name="The Broad Institute Genome Sequencing Center for Infectious Disease"/>
            <person name="Wu L."/>
            <person name="Ma J."/>
        </authorList>
    </citation>
    <scope>NUCLEOTIDE SEQUENCE [LARGE SCALE GENOMIC DNA]</scope>
    <source>
        <strain evidence="9">NBRC 110608</strain>
    </source>
</reference>
<evidence type="ECO:0000259" key="6">
    <source>
        <dbReference type="PROSITE" id="PS51898"/>
    </source>
</evidence>
<proteinExistence type="inferred from homology"/>